<dbReference type="EMBL" id="PNBA02000006">
    <property type="protein sequence ID" value="KAG6422603.1"/>
    <property type="molecule type" value="Genomic_DNA"/>
</dbReference>
<protein>
    <recommendedName>
        <fullName evidence="4">Myb/SANT-like domain-containing protein</fullName>
    </recommendedName>
</protein>
<evidence type="ECO:0000313" key="3">
    <source>
        <dbReference type="Proteomes" id="UP000298416"/>
    </source>
</evidence>
<accession>A0A8X8XYP3</accession>
<proteinExistence type="predicted"/>
<reference evidence="2" key="1">
    <citation type="submission" date="2018-01" db="EMBL/GenBank/DDBJ databases">
        <authorList>
            <person name="Mao J.F."/>
        </authorList>
    </citation>
    <scope>NUCLEOTIDE SEQUENCE</scope>
    <source>
        <strain evidence="2">Huo1</strain>
        <tissue evidence="2">Leaf</tissue>
    </source>
</reference>
<name>A0A8X8XYP3_SALSN</name>
<reference evidence="2" key="2">
    <citation type="submission" date="2020-08" db="EMBL/GenBank/DDBJ databases">
        <title>Plant Genome Project.</title>
        <authorList>
            <person name="Zhang R.-G."/>
        </authorList>
    </citation>
    <scope>NUCLEOTIDE SEQUENCE</scope>
    <source>
        <strain evidence="2">Huo1</strain>
        <tissue evidence="2">Leaf</tissue>
    </source>
</reference>
<evidence type="ECO:0008006" key="4">
    <source>
        <dbReference type="Google" id="ProtNLM"/>
    </source>
</evidence>
<dbReference type="PANTHER" id="PTHR46250">
    <property type="entry name" value="MYB/SANT-LIKE DNA-BINDING DOMAIN PROTEIN-RELATED"/>
    <property type="match status" value="1"/>
</dbReference>
<evidence type="ECO:0000313" key="2">
    <source>
        <dbReference type="EMBL" id="KAG6422603.1"/>
    </source>
</evidence>
<feature type="region of interest" description="Disordered" evidence="1">
    <location>
        <begin position="294"/>
        <end position="313"/>
    </location>
</feature>
<evidence type="ECO:0000256" key="1">
    <source>
        <dbReference type="SAM" id="MobiDB-lite"/>
    </source>
</evidence>
<comment type="caution">
    <text evidence="2">The sequence shown here is derived from an EMBL/GenBank/DDBJ whole genome shotgun (WGS) entry which is preliminary data.</text>
</comment>
<organism evidence="2">
    <name type="scientific">Salvia splendens</name>
    <name type="common">Scarlet sage</name>
    <dbReference type="NCBI Taxonomy" id="180675"/>
    <lineage>
        <taxon>Eukaryota</taxon>
        <taxon>Viridiplantae</taxon>
        <taxon>Streptophyta</taxon>
        <taxon>Embryophyta</taxon>
        <taxon>Tracheophyta</taxon>
        <taxon>Spermatophyta</taxon>
        <taxon>Magnoliopsida</taxon>
        <taxon>eudicotyledons</taxon>
        <taxon>Gunneridae</taxon>
        <taxon>Pentapetalae</taxon>
        <taxon>asterids</taxon>
        <taxon>lamiids</taxon>
        <taxon>Lamiales</taxon>
        <taxon>Lamiaceae</taxon>
        <taxon>Nepetoideae</taxon>
        <taxon>Mentheae</taxon>
        <taxon>Salviinae</taxon>
        <taxon>Salvia</taxon>
        <taxon>Salvia subgen. Calosphace</taxon>
        <taxon>core Calosphace</taxon>
    </lineage>
</organism>
<keyword evidence="3" id="KW-1185">Reference proteome</keyword>
<dbReference type="AlphaFoldDB" id="A0A8X8XYP3"/>
<sequence length="448" mass="50173">MDIPLQSVVLYQGKWTADCDTILVDTLVSKQSEMQCINPLFPRWSVLRSVASEIRSIAGVKFSAAEVDGRVDVLHTRYKIFKKVDNFPGARWDGVRGKPVIEHVSVLFFHGMVLGANLSLAVGKRQLFDGDPAMHRRGAMSNSQRVGSVHGIGSSSEGNYVSPRQKYHKGDRSRRMWTIREEEILAATLLDLVARDIKGTPHVTSRLQAWKKSYTSLCKILGRTGVGFNNDGEYKIDCDNEQWAQIVQADKNARFMRTKSWPLWETWKCIFGKDRASGGGAEDLQAAAVRQREKVAAASNTHENSELPLSEDFPIHETDPVEEHMEQNDISSGNNERVTATTKSGGRKRKSTSSDDALLDFLGNLHADTNARLEVIAARIGYEFDLGKARQEVFDKLGTVDGLTLDERYDLCDILSKNSEWMEVFIGMPPNARLGYLKRFLKPSNPPK</sequence>
<feature type="region of interest" description="Disordered" evidence="1">
    <location>
        <begin position="322"/>
        <end position="353"/>
    </location>
</feature>
<feature type="compositionally biased region" description="Polar residues" evidence="1">
    <location>
        <begin position="328"/>
        <end position="340"/>
    </location>
</feature>
<gene>
    <name evidence="2" type="ORF">SASPL_119181</name>
</gene>
<dbReference type="Proteomes" id="UP000298416">
    <property type="component" value="Unassembled WGS sequence"/>
</dbReference>